<evidence type="ECO:0000313" key="2">
    <source>
        <dbReference type="EMBL" id="KAK7844824.1"/>
    </source>
</evidence>
<keyword evidence="3" id="KW-1185">Reference proteome</keyword>
<protein>
    <submittedName>
        <fullName evidence="2">Uncharacterized protein</fullName>
    </submittedName>
</protein>
<dbReference type="EMBL" id="PKMF04000179">
    <property type="protein sequence ID" value="KAK7844824.1"/>
    <property type="molecule type" value="Genomic_DNA"/>
</dbReference>
<feature type="transmembrane region" description="Helical" evidence="1">
    <location>
        <begin position="62"/>
        <end position="82"/>
    </location>
</feature>
<name>A0AAW0KZW1_QUESU</name>
<dbReference type="Proteomes" id="UP000237347">
    <property type="component" value="Unassembled WGS sequence"/>
</dbReference>
<gene>
    <name evidence="2" type="ORF">CFP56_010278</name>
</gene>
<sequence length="83" mass="9498">MAEQLRRFYQFVPSGLSSESLIGVVPWWVMAMVVLADQWVLADRWWVVLANQCRGRGAAVEVIGKFWIWMVIVLLMMVVVGCV</sequence>
<organism evidence="2 3">
    <name type="scientific">Quercus suber</name>
    <name type="common">Cork oak</name>
    <dbReference type="NCBI Taxonomy" id="58331"/>
    <lineage>
        <taxon>Eukaryota</taxon>
        <taxon>Viridiplantae</taxon>
        <taxon>Streptophyta</taxon>
        <taxon>Embryophyta</taxon>
        <taxon>Tracheophyta</taxon>
        <taxon>Spermatophyta</taxon>
        <taxon>Magnoliopsida</taxon>
        <taxon>eudicotyledons</taxon>
        <taxon>Gunneridae</taxon>
        <taxon>Pentapetalae</taxon>
        <taxon>rosids</taxon>
        <taxon>fabids</taxon>
        <taxon>Fagales</taxon>
        <taxon>Fagaceae</taxon>
        <taxon>Quercus</taxon>
    </lineage>
</organism>
<evidence type="ECO:0000256" key="1">
    <source>
        <dbReference type="SAM" id="Phobius"/>
    </source>
</evidence>
<keyword evidence="1" id="KW-0812">Transmembrane</keyword>
<reference evidence="2 3" key="1">
    <citation type="journal article" date="2018" name="Sci. Data">
        <title>The draft genome sequence of cork oak.</title>
        <authorList>
            <person name="Ramos A.M."/>
            <person name="Usie A."/>
            <person name="Barbosa P."/>
            <person name="Barros P.M."/>
            <person name="Capote T."/>
            <person name="Chaves I."/>
            <person name="Simoes F."/>
            <person name="Abreu I."/>
            <person name="Carrasquinho I."/>
            <person name="Faro C."/>
            <person name="Guimaraes J.B."/>
            <person name="Mendonca D."/>
            <person name="Nobrega F."/>
            <person name="Rodrigues L."/>
            <person name="Saibo N.J.M."/>
            <person name="Varela M.C."/>
            <person name="Egas C."/>
            <person name="Matos J."/>
            <person name="Miguel C.M."/>
            <person name="Oliveira M.M."/>
            <person name="Ricardo C.P."/>
            <person name="Goncalves S."/>
        </authorList>
    </citation>
    <scope>NUCLEOTIDE SEQUENCE [LARGE SCALE GENOMIC DNA]</scope>
    <source>
        <strain evidence="3">cv. HL8</strain>
    </source>
</reference>
<proteinExistence type="predicted"/>
<keyword evidence="1" id="KW-0472">Membrane</keyword>
<feature type="transmembrane region" description="Helical" evidence="1">
    <location>
        <begin position="21"/>
        <end position="42"/>
    </location>
</feature>
<accession>A0AAW0KZW1</accession>
<evidence type="ECO:0000313" key="3">
    <source>
        <dbReference type="Proteomes" id="UP000237347"/>
    </source>
</evidence>
<comment type="caution">
    <text evidence="2">The sequence shown here is derived from an EMBL/GenBank/DDBJ whole genome shotgun (WGS) entry which is preliminary data.</text>
</comment>
<dbReference type="AlphaFoldDB" id="A0AAW0KZW1"/>
<keyword evidence="1" id="KW-1133">Transmembrane helix</keyword>